<reference evidence="1" key="1">
    <citation type="submission" date="2020-07" db="EMBL/GenBank/DDBJ databases">
        <title>Multicomponent nature underlies the extraordinary mechanical properties of spider dragline silk.</title>
        <authorList>
            <person name="Kono N."/>
            <person name="Nakamura H."/>
            <person name="Mori M."/>
            <person name="Yoshida Y."/>
            <person name="Ohtoshi R."/>
            <person name="Malay A.D."/>
            <person name="Moran D.A.P."/>
            <person name="Tomita M."/>
            <person name="Numata K."/>
            <person name="Arakawa K."/>
        </authorList>
    </citation>
    <scope>NUCLEOTIDE SEQUENCE</scope>
</reference>
<comment type="caution">
    <text evidence="1">The sequence shown here is derived from an EMBL/GenBank/DDBJ whole genome shotgun (WGS) entry which is preliminary data.</text>
</comment>
<name>A0A8X6HRK4_TRICU</name>
<dbReference type="Proteomes" id="UP000887116">
    <property type="component" value="Unassembled WGS sequence"/>
</dbReference>
<evidence type="ECO:0000313" key="1">
    <source>
        <dbReference type="EMBL" id="GFQ91569.1"/>
    </source>
</evidence>
<keyword evidence="2" id="KW-1185">Reference proteome</keyword>
<gene>
    <name evidence="1" type="ORF">TNCT_107871</name>
</gene>
<accession>A0A8X6HRK4</accession>
<protein>
    <submittedName>
        <fullName evidence="1">Uncharacterized protein</fullName>
    </submittedName>
</protein>
<dbReference type="EMBL" id="BMAO01013894">
    <property type="protein sequence ID" value="GFQ91569.1"/>
    <property type="molecule type" value="Genomic_DNA"/>
</dbReference>
<evidence type="ECO:0000313" key="2">
    <source>
        <dbReference type="Proteomes" id="UP000887116"/>
    </source>
</evidence>
<organism evidence="1 2">
    <name type="scientific">Trichonephila clavata</name>
    <name type="common">Joro spider</name>
    <name type="synonym">Nephila clavata</name>
    <dbReference type="NCBI Taxonomy" id="2740835"/>
    <lineage>
        <taxon>Eukaryota</taxon>
        <taxon>Metazoa</taxon>
        <taxon>Ecdysozoa</taxon>
        <taxon>Arthropoda</taxon>
        <taxon>Chelicerata</taxon>
        <taxon>Arachnida</taxon>
        <taxon>Araneae</taxon>
        <taxon>Araneomorphae</taxon>
        <taxon>Entelegynae</taxon>
        <taxon>Araneoidea</taxon>
        <taxon>Nephilidae</taxon>
        <taxon>Trichonephila</taxon>
    </lineage>
</organism>
<dbReference type="AlphaFoldDB" id="A0A8X6HRK4"/>
<proteinExistence type="predicted"/>
<sequence>MQQGADELKVLLFATNQTLQFNQLRMPGSTTYACMEDREFMLVERLESDWTTGQGSGVATADALLRFRREKSNEYAVDIMIEVEAWLLAVTMSEIPL</sequence>